<feature type="transmembrane region" description="Helical" evidence="1">
    <location>
        <begin position="12"/>
        <end position="31"/>
    </location>
</feature>
<sequence length="160" mass="17071">MRLRGKLPRTVSVPLTATAFAAVLHLVWFWFLASSGGDLAAQDAWAEFVGQHPGSAYNLAWYGGMHPVSYSVISPYLMAVVGVRPTLMISGVLSSGLLALLLAKARGVRRPLPAALWGAFAFACNAASGRVTFALGMLFALAAVTTVWAWPERWGRPGGR</sequence>
<evidence type="ECO:0000313" key="3">
    <source>
        <dbReference type="Proteomes" id="UP000477722"/>
    </source>
</evidence>
<dbReference type="EMBL" id="JAAKZZ010000793">
    <property type="protein sequence ID" value="NGO73578.1"/>
    <property type="molecule type" value="Genomic_DNA"/>
</dbReference>
<dbReference type="AlphaFoldDB" id="A0A6G4X867"/>
<feature type="non-terminal residue" evidence="2">
    <location>
        <position position="160"/>
    </location>
</feature>
<accession>A0A6G4X867</accession>
<evidence type="ECO:0000256" key="1">
    <source>
        <dbReference type="SAM" id="Phobius"/>
    </source>
</evidence>
<protein>
    <submittedName>
        <fullName evidence="2">MFS transporter</fullName>
    </submittedName>
</protein>
<proteinExistence type="predicted"/>
<dbReference type="Proteomes" id="UP000477722">
    <property type="component" value="Unassembled WGS sequence"/>
</dbReference>
<feature type="transmembrane region" description="Helical" evidence="1">
    <location>
        <begin position="76"/>
        <end position="103"/>
    </location>
</feature>
<gene>
    <name evidence="2" type="ORF">G5C65_35680</name>
</gene>
<keyword evidence="3" id="KW-1185">Reference proteome</keyword>
<feature type="transmembrane region" description="Helical" evidence="1">
    <location>
        <begin position="115"/>
        <end position="148"/>
    </location>
</feature>
<organism evidence="2 3">
    <name type="scientific">Streptomyces boncukensis</name>
    <dbReference type="NCBI Taxonomy" id="2711219"/>
    <lineage>
        <taxon>Bacteria</taxon>
        <taxon>Bacillati</taxon>
        <taxon>Actinomycetota</taxon>
        <taxon>Actinomycetes</taxon>
        <taxon>Kitasatosporales</taxon>
        <taxon>Streptomycetaceae</taxon>
        <taxon>Streptomyces</taxon>
    </lineage>
</organism>
<keyword evidence="1" id="KW-0472">Membrane</keyword>
<name>A0A6G4X867_9ACTN</name>
<keyword evidence="1" id="KW-1133">Transmembrane helix</keyword>
<reference evidence="2 3" key="1">
    <citation type="submission" date="2020-02" db="EMBL/GenBank/DDBJ databases">
        <title>Whole-genome analyses of novel actinobacteria.</title>
        <authorList>
            <person name="Sahin N."/>
            <person name="Tatar D."/>
        </authorList>
    </citation>
    <scope>NUCLEOTIDE SEQUENCE [LARGE SCALE GENOMIC DNA]</scope>
    <source>
        <strain evidence="2 3">SB3404</strain>
    </source>
</reference>
<keyword evidence="1" id="KW-0812">Transmembrane</keyword>
<comment type="caution">
    <text evidence="2">The sequence shown here is derived from an EMBL/GenBank/DDBJ whole genome shotgun (WGS) entry which is preliminary data.</text>
</comment>
<evidence type="ECO:0000313" key="2">
    <source>
        <dbReference type="EMBL" id="NGO73578.1"/>
    </source>
</evidence>